<evidence type="ECO:0000313" key="1">
    <source>
        <dbReference type="EMBL" id="GAA0953620.1"/>
    </source>
</evidence>
<comment type="caution">
    <text evidence="1">The sequence shown here is derived from an EMBL/GenBank/DDBJ whole genome shotgun (WGS) entry which is preliminary data.</text>
</comment>
<protein>
    <recommendedName>
        <fullName evidence="3">Amidophosphoribosyltransferase</fullName>
    </recommendedName>
</protein>
<dbReference type="Proteomes" id="UP001500665">
    <property type="component" value="Unassembled WGS sequence"/>
</dbReference>
<reference evidence="2" key="1">
    <citation type="journal article" date="2019" name="Int. J. Syst. Evol. Microbiol.">
        <title>The Global Catalogue of Microorganisms (GCM) 10K type strain sequencing project: providing services to taxonomists for standard genome sequencing and annotation.</title>
        <authorList>
            <consortium name="The Broad Institute Genomics Platform"/>
            <consortium name="The Broad Institute Genome Sequencing Center for Infectious Disease"/>
            <person name="Wu L."/>
            <person name="Ma J."/>
        </authorList>
    </citation>
    <scope>NUCLEOTIDE SEQUENCE [LARGE SCALE GENOMIC DNA]</scope>
    <source>
        <strain evidence="2">JCM 10696</strain>
    </source>
</reference>
<dbReference type="EMBL" id="BAAAHH010000013">
    <property type="protein sequence ID" value="GAA0953620.1"/>
    <property type="molecule type" value="Genomic_DNA"/>
</dbReference>
<evidence type="ECO:0000313" key="2">
    <source>
        <dbReference type="Proteomes" id="UP001500665"/>
    </source>
</evidence>
<evidence type="ECO:0008006" key="3">
    <source>
        <dbReference type="Google" id="ProtNLM"/>
    </source>
</evidence>
<dbReference type="SUPFAM" id="SSF53271">
    <property type="entry name" value="PRTase-like"/>
    <property type="match status" value="1"/>
</dbReference>
<accession>A0ABP4BU45</accession>
<dbReference type="RefSeq" id="WP_344241979.1">
    <property type="nucleotide sequence ID" value="NZ_BAAAHH010000013.1"/>
</dbReference>
<keyword evidence="2" id="KW-1185">Reference proteome</keyword>
<dbReference type="Gene3D" id="3.40.50.2020">
    <property type="match status" value="1"/>
</dbReference>
<dbReference type="InterPro" id="IPR029057">
    <property type="entry name" value="PRTase-like"/>
</dbReference>
<sequence>MNAPPPSNVSPRFKQTLATYAGGYLRNTVRLAGVTCEVCATPYDRSLCNQCSAHRTIPGIADRVCSLTYALGGTQSGYLMRGYKAPRPVGEHTAVVTGLMMLGGSHNGCAERLAGMPITHWSFVPSLPGRPGEHPFARAARAAAQGLEEVRLAAAETVRDKRAVRRDHFRTERLPSDAHVLLMDDTWVAGGHAQSAALTLRDAGVKAVSIMTAARWIKPDYRGNREFLRTHLQRDFDPEICPWTGSTCPR</sequence>
<name>A0ABP4BU45_9ACTN</name>
<gene>
    <name evidence="1" type="ORF">GCM10009550_35870</name>
</gene>
<proteinExistence type="predicted"/>
<organism evidence="1 2">
    <name type="scientific">Actinocorallia libanotica</name>
    <dbReference type="NCBI Taxonomy" id="46162"/>
    <lineage>
        <taxon>Bacteria</taxon>
        <taxon>Bacillati</taxon>
        <taxon>Actinomycetota</taxon>
        <taxon>Actinomycetes</taxon>
        <taxon>Streptosporangiales</taxon>
        <taxon>Thermomonosporaceae</taxon>
        <taxon>Actinocorallia</taxon>
    </lineage>
</organism>